<feature type="chain" id="PRO_5047284379" description="Lipocalin-like domain-containing protein" evidence="1">
    <location>
        <begin position="22"/>
        <end position="135"/>
    </location>
</feature>
<comment type="caution">
    <text evidence="2">The sequence shown here is derived from an EMBL/GenBank/DDBJ whole genome shotgun (WGS) entry which is preliminary data.</text>
</comment>
<feature type="signal peptide" evidence="1">
    <location>
        <begin position="1"/>
        <end position="21"/>
    </location>
</feature>
<evidence type="ECO:0000256" key="1">
    <source>
        <dbReference type="SAM" id="SignalP"/>
    </source>
</evidence>
<keyword evidence="3" id="KW-1185">Reference proteome</keyword>
<sequence length="135" mass="14873">MKSFFLLFSFVVLFTSCTSSDDVSTDSTKVSGIWKVKSFIDNKSRDRTANYAPYSFEFKTTGEIIVTSSSLKYNGTYATITDSGQQKFNIVIAANDDTISEISEDWIMSEKTDTTMKLTKSSGGNGGTKTLIFGK</sequence>
<dbReference type="Proteomes" id="UP000837932">
    <property type="component" value="Unassembled WGS sequence"/>
</dbReference>
<accession>A0ABN8EQ39</accession>
<evidence type="ECO:0000313" key="2">
    <source>
        <dbReference type="EMBL" id="CAH0993950.1"/>
    </source>
</evidence>
<evidence type="ECO:0008006" key="4">
    <source>
        <dbReference type="Google" id="ProtNLM"/>
    </source>
</evidence>
<name>A0ABN8EQ39_9BACT</name>
<dbReference type="RefSeq" id="WP_238803713.1">
    <property type="nucleotide sequence ID" value="NZ_CAKLPY010000001.1"/>
</dbReference>
<gene>
    <name evidence="2" type="ORF">EMA8858_00055</name>
</gene>
<proteinExistence type="predicted"/>
<protein>
    <recommendedName>
        <fullName evidence="4">Lipocalin-like domain-containing protein</fullName>
    </recommendedName>
</protein>
<evidence type="ECO:0000313" key="3">
    <source>
        <dbReference type="Proteomes" id="UP000837932"/>
    </source>
</evidence>
<dbReference type="PROSITE" id="PS51257">
    <property type="entry name" value="PROKAR_LIPOPROTEIN"/>
    <property type="match status" value="1"/>
</dbReference>
<dbReference type="EMBL" id="CAKLPY010000001">
    <property type="protein sequence ID" value="CAH0993950.1"/>
    <property type="molecule type" value="Genomic_DNA"/>
</dbReference>
<reference evidence="2" key="1">
    <citation type="submission" date="2021-12" db="EMBL/GenBank/DDBJ databases">
        <authorList>
            <person name="Rodrigo-Torres L."/>
            <person name="Arahal R. D."/>
            <person name="Lucena T."/>
        </authorList>
    </citation>
    <scope>NUCLEOTIDE SEQUENCE</scope>
    <source>
        <strain evidence="2">CECT 8858</strain>
    </source>
</reference>
<organism evidence="2 3">
    <name type="scientific">Emticicia aquatica</name>
    <dbReference type="NCBI Taxonomy" id="1681835"/>
    <lineage>
        <taxon>Bacteria</taxon>
        <taxon>Pseudomonadati</taxon>
        <taxon>Bacteroidota</taxon>
        <taxon>Cytophagia</taxon>
        <taxon>Cytophagales</taxon>
        <taxon>Leadbetterellaceae</taxon>
        <taxon>Emticicia</taxon>
    </lineage>
</organism>
<keyword evidence="1" id="KW-0732">Signal</keyword>